<dbReference type="Proteomes" id="UP000015524">
    <property type="component" value="Unassembled WGS sequence"/>
</dbReference>
<name>T0HLV7_9SPHN</name>
<dbReference type="PANTHER" id="PTHR11552">
    <property type="entry name" value="GLUCOSE-METHANOL-CHOLINE GMC OXIDOREDUCTASE"/>
    <property type="match status" value="1"/>
</dbReference>
<accession>T0HLV7</accession>
<dbReference type="eggNOG" id="COG2303">
    <property type="taxonomic scope" value="Bacteria"/>
</dbReference>
<gene>
    <name evidence="9" type="ORF">L485_17950</name>
</gene>
<dbReference type="Gene3D" id="3.50.50.60">
    <property type="entry name" value="FAD/NAD(P)-binding domain"/>
    <property type="match status" value="1"/>
</dbReference>
<feature type="binding site" evidence="5">
    <location>
        <position position="218"/>
    </location>
    <ligand>
        <name>FAD</name>
        <dbReference type="ChEBI" id="CHEBI:57692"/>
    </ligand>
</feature>
<dbReference type="InterPro" id="IPR012132">
    <property type="entry name" value="GMC_OxRdtase"/>
</dbReference>
<evidence type="ECO:0000256" key="2">
    <source>
        <dbReference type="ARBA" id="ARBA00010790"/>
    </source>
</evidence>
<dbReference type="Gene3D" id="3.30.560.10">
    <property type="entry name" value="Glucose Oxidase, domain 3"/>
    <property type="match status" value="1"/>
</dbReference>
<feature type="domain" description="Glucose-methanol-choline oxidoreductase N-terminal" evidence="8">
    <location>
        <begin position="252"/>
        <end position="266"/>
    </location>
</feature>
<organism evidence="9 10">
    <name type="scientific">Sphingobium baderi LL03</name>
    <dbReference type="NCBI Taxonomy" id="1114964"/>
    <lineage>
        <taxon>Bacteria</taxon>
        <taxon>Pseudomonadati</taxon>
        <taxon>Pseudomonadota</taxon>
        <taxon>Alphaproteobacteria</taxon>
        <taxon>Sphingomonadales</taxon>
        <taxon>Sphingomonadaceae</taxon>
        <taxon>Sphingobium</taxon>
    </lineage>
</organism>
<dbReference type="InterPro" id="IPR007867">
    <property type="entry name" value="GMC_OxRtase_C"/>
</dbReference>
<evidence type="ECO:0000259" key="8">
    <source>
        <dbReference type="PROSITE" id="PS00624"/>
    </source>
</evidence>
<dbReference type="InterPro" id="IPR036188">
    <property type="entry name" value="FAD/NAD-bd_sf"/>
</dbReference>
<evidence type="ECO:0000256" key="6">
    <source>
        <dbReference type="RuleBase" id="RU003968"/>
    </source>
</evidence>
<dbReference type="InterPro" id="IPR000172">
    <property type="entry name" value="GMC_OxRdtase_N"/>
</dbReference>
<dbReference type="RefSeq" id="WP_021246170.1">
    <property type="nucleotide sequence ID" value="NZ_ATIB01000081.1"/>
</dbReference>
<dbReference type="SUPFAM" id="SSF54373">
    <property type="entry name" value="FAD-linked reductases, C-terminal domain"/>
    <property type="match status" value="1"/>
</dbReference>
<dbReference type="PROSITE" id="PS00623">
    <property type="entry name" value="GMC_OXRED_1"/>
    <property type="match status" value="1"/>
</dbReference>
<proteinExistence type="inferred from homology"/>
<evidence type="ECO:0000259" key="7">
    <source>
        <dbReference type="PROSITE" id="PS00623"/>
    </source>
</evidence>
<keyword evidence="4 5" id="KW-0274">FAD</keyword>
<dbReference type="OrthoDB" id="9785276at2"/>
<dbReference type="PROSITE" id="PS00624">
    <property type="entry name" value="GMC_OXRED_2"/>
    <property type="match status" value="1"/>
</dbReference>
<dbReference type="Pfam" id="PF00732">
    <property type="entry name" value="GMC_oxred_N"/>
    <property type="match status" value="1"/>
</dbReference>
<dbReference type="PIRSF" id="PIRSF000137">
    <property type="entry name" value="Alcohol_oxidase"/>
    <property type="match status" value="1"/>
</dbReference>
<keyword evidence="10" id="KW-1185">Reference proteome</keyword>
<comment type="similarity">
    <text evidence="2 6">Belongs to the GMC oxidoreductase family.</text>
</comment>
<comment type="caution">
    <text evidence="9">The sequence shown here is derived from an EMBL/GenBank/DDBJ whole genome shotgun (WGS) entry which is preliminary data.</text>
</comment>
<dbReference type="Pfam" id="PF05199">
    <property type="entry name" value="GMC_oxred_C"/>
    <property type="match status" value="1"/>
</dbReference>
<dbReference type="EMBL" id="ATIB01000081">
    <property type="protein sequence ID" value="EQA98568.1"/>
    <property type="molecule type" value="Genomic_DNA"/>
</dbReference>
<evidence type="ECO:0000256" key="3">
    <source>
        <dbReference type="ARBA" id="ARBA00022630"/>
    </source>
</evidence>
<dbReference type="AlphaFoldDB" id="T0HLV7"/>
<sequence length="551" mass="59286">MQYDFIIVGAGSAGCVMAESLSRGGHHTVLLVEAGKSDASLFVHMPRGVGRVMSDPDNLWVYQPHKADAAPDETERWVRGRMLGGSSSINGMVYNRGQKEDWDALEEAGCHGWGWSSMLPWFRSIEGQQWGEGAEHGTDGPLHISRVDHPGGFQRAVIDAGVAMGLNAVEDLNQPHGDGVIGVVPQTIRRGRRWSAAQAFLKRAQGRANLTVLTGATVERIIFDGDQAVGIEIRGATPSRIRARREVILCAGALESPRLLQMSGIGPADILKDAGVAIVHESPNVGRNIIEHRCLTMRWRTTPAWSTNNHYRGMRLAMSAARWAITNGGPLAAPYADVAAFVRVAPQAVRPDAIIFAMPYSIERNSMPIATEQNPGLSINGYGLRPESRGYLAITGPRPDDPLTIEPNFMATPEDRAIAVGLVHFIRRMVATNPLAAGIGEETFPGSGFADDGSILEAWHRFGHTGYHLVGSCRMGSDKDSVVDENLRVRGVTGLRVMDCSIFPTMISGNTNGPVIAASARAAALVSRSWSNEDGLDVGGLDNAAEIALPF</sequence>
<feature type="binding site" evidence="5">
    <location>
        <begin position="90"/>
        <end position="93"/>
    </location>
    <ligand>
        <name>FAD</name>
        <dbReference type="ChEBI" id="CHEBI:57692"/>
    </ligand>
</feature>
<dbReference type="GO" id="GO:0050660">
    <property type="term" value="F:flavin adenine dinucleotide binding"/>
    <property type="evidence" value="ECO:0007669"/>
    <property type="project" value="InterPro"/>
</dbReference>
<feature type="domain" description="Glucose-methanol-choline oxidoreductase N-terminal" evidence="7">
    <location>
        <begin position="80"/>
        <end position="103"/>
    </location>
</feature>
<dbReference type="SUPFAM" id="SSF51905">
    <property type="entry name" value="FAD/NAD(P)-binding domain"/>
    <property type="match status" value="1"/>
</dbReference>
<reference evidence="9 10" key="1">
    <citation type="journal article" date="2013" name="Genome Announc.">
        <title>Draft Genome Sequence of a Hexachlorocyclohexane-Degrading Bacterium, Sphingobium baderi Strain LL03T.</title>
        <authorList>
            <person name="Kaur J."/>
            <person name="Verma H."/>
            <person name="Tripathi C."/>
            <person name="Khurana J.P."/>
            <person name="Lal R."/>
        </authorList>
    </citation>
    <scope>NUCLEOTIDE SEQUENCE [LARGE SCALE GENOMIC DNA]</scope>
    <source>
        <strain evidence="9 10">LL03</strain>
    </source>
</reference>
<protein>
    <recommendedName>
        <fullName evidence="7 8">Glucose-methanol-choline oxidoreductase N-terminal domain-containing protein</fullName>
    </recommendedName>
</protein>
<dbReference type="PATRIC" id="fig|1114964.3.peg.3525"/>
<evidence type="ECO:0000256" key="5">
    <source>
        <dbReference type="PIRSR" id="PIRSR000137-2"/>
    </source>
</evidence>
<comment type="cofactor">
    <cofactor evidence="1 5">
        <name>FAD</name>
        <dbReference type="ChEBI" id="CHEBI:57692"/>
    </cofactor>
</comment>
<dbReference type="GO" id="GO:0016614">
    <property type="term" value="F:oxidoreductase activity, acting on CH-OH group of donors"/>
    <property type="evidence" value="ECO:0007669"/>
    <property type="project" value="InterPro"/>
</dbReference>
<evidence type="ECO:0000313" key="10">
    <source>
        <dbReference type="Proteomes" id="UP000015524"/>
    </source>
</evidence>
<evidence type="ECO:0000256" key="1">
    <source>
        <dbReference type="ARBA" id="ARBA00001974"/>
    </source>
</evidence>
<evidence type="ECO:0000313" key="9">
    <source>
        <dbReference type="EMBL" id="EQA98568.1"/>
    </source>
</evidence>
<keyword evidence="3 6" id="KW-0285">Flavoprotein</keyword>
<dbReference type="PANTHER" id="PTHR11552:SF147">
    <property type="entry name" value="CHOLINE DEHYDROGENASE, MITOCHONDRIAL"/>
    <property type="match status" value="1"/>
</dbReference>
<evidence type="ECO:0000256" key="4">
    <source>
        <dbReference type="ARBA" id="ARBA00022827"/>
    </source>
</evidence>